<sequence length="693" mass="80843">MSHFASLVNPDLTMLSSVLQEDVIRKFLPSELIPAGWSCQKRSLIENVQSLYKTSNKRIQVYGSPESLEKTLEIFMSFPGNQQFFHLKDYDVYKTYLPIYKSLGGNAYFYKKEMYELLIHHTPKFNTLAPLQRLAYNLISFYLRTLKNKLATSHEMIGLDINLMEVLVVKNLKFEMMMERGDWKTYPTSFAFEPKNSGQVLNYISDLLTQSETGVKMGSGLRKKISMVTDDVPVEENEVEYKKMLTWLDITLQYFNTIINNNKMMFLARSETVDSIPASKIPIRLFESNEERVVMSHELLHAIKLEKLDVSGLEDRIMAMPKLSALSFRDVFQMIPSDIFKMLEFVRIPQPPLLRDLRMIPTIDGNNCLTTWQFFLMIFDDAILIKRLFQGMKGKQWPPIMAEFYTMLMDTLRLESYFVTYNTYERIKLKLREKECRLTLTNSEVESLNTTKQELDQKNEQNEKLIATFQEAISKKDLTIMFWQSRDQEKVRIIKELNAEESKAIPQRSTEESEKVYSLLSNLLATKTILSKEDPVKKSNDICDALVSKTNSKLTQQFVKYETRVFQLQVSSYIQTVENNIKLIQGNQAIKSDQIPEIPDFPEFSEEFKNFHKFILKKEAPLLCRQLLNLTDEIADMECVICINEMESHDDTTKCVHCKRRYHNHCIKSWLKTKSVCPTCKHGMVDEQEFPAL</sequence>
<proteinExistence type="predicted"/>
<dbReference type="HOGENOM" id="CLU_007994_1_1_1"/>
<dbReference type="STRING" id="135651.G0NEH9"/>
<keyword evidence="1 3" id="KW-0863">Zinc-finger</keyword>
<keyword evidence="7" id="KW-1185">Reference proteome</keyword>
<feature type="coiled-coil region" evidence="4">
    <location>
        <begin position="438"/>
        <end position="475"/>
    </location>
</feature>
<dbReference type="Pfam" id="PF25100">
    <property type="entry name" value="DUF7809"/>
    <property type="match status" value="1"/>
</dbReference>
<evidence type="ECO:0000256" key="4">
    <source>
        <dbReference type="SAM" id="Coils"/>
    </source>
</evidence>
<dbReference type="OMA" id="ICINEME"/>
<evidence type="ECO:0000313" key="7">
    <source>
        <dbReference type="Proteomes" id="UP000008068"/>
    </source>
</evidence>
<dbReference type="PANTHER" id="PTHR21447:SF11">
    <property type="entry name" value="RING-TYPE DOMAIN-CONTAINING PROTEIN"/>
    <property type="match status" value="1"/>
</dbReference>
<dbReference type="PANTHER" id="PTHR21447">
    <property type="entry name" value="RING-TYPE DOMAIN-CONTAINING PROTEIN-RELATED"/>
    <property type="match status" value="1"/>
</dbReference>
<dbReference type="InterPro" id="IPR001841">
    <property type="entry name" value="Znf_RING"/>
</dbReference>
<dbReference type="GO" id="GO:0045121">
    <property type="term" value="C:membrane raft"/>
    <property type="evidence" value="ECO:0007669"/>
    <property type="project" value="TreeGrafter"/>
</dbReference>
<dbReference type="Gene3D" id="3.30.40.10">
    <property type="entry name" value="Zinc/RING finger domain, C3HC4 (zinc finger)"/>
    <property type="match status" value="1"/>
</dbReference>
<evidence type="ECO:0000259" key="5">
    <source>
        <dbReference type="PROSITE" id="PS50089"/>
    </source>
</evidence>
<feature type="domain" description="RING-type" evidence="5">
    <location>
        <begin position="639"/>
        <end position="681"/>
    </location>
</feature>
<keyword evidence="2" id="KW-0862">Zinc</keyword>
<evidence type="ECO:0000313" key="6">
    <source>
        <dbReference type="EMBL" id="EGT58869.1"/>
    </source>
</evidence>
<dbReference type="GO" id="GO:0045087">
    <property type="term" value="P:innate immune response"/>
    <property type="evidence" value="ECO:0007669"/>
    <property type="project" value="TreeGrafter"/>
</dbReference>
<reference evidence="7" key="1">
    <citation type="submission" date="2011-07" db="EMBL/GenBank/DDBJ databases">
        <authorList>
            <consortium name="Caenorhabditis brenneri Sequencing and Analysis Consortium"/>
            <person name="Wilson R.K."/>
        </authorList>
    </citation>
    <scope>NUCLEOTIDE SEQUENCE [LARGE SCALE GENOMIC DNA]</scope>
    <source>
        <strain evidence="7">PB2801</strain>
    </source>
</reference>
<dbReference type="InParanoid" id="G0NEH9"/>
<evidence type="ECO:0000256" key="2">
    <source>
        <dbReference type="ARBA" id="ARBA00022833"/>
    </source>
</evidence>
<keyword evidence="4" id="KW-0175">Coiled coil</keyword>
<name>G0NEH9_CAEBE</name>
<dbReference type="eggNOG" id="KOG0800">
    <property type="taxonomic scope" value="Eukaryota"/>
</dbReference>
<keyword evidence="1 3" id="KW-0479">Metal-binding</keyword>
<gene>
    <name evidence="6" type="ORF">CAEBREN_25498</name>
</gene>
<organism evidence="7">
    <name type="scientific">Caenorhabditis brenneri</name>
    <name type="common">Nematode worm</name>
    <dbReference type="NCBI Taxonomy" id="135651"/>
    <lineage>
        <taxon>Eukaryota</taxon>
        <taxon>Metazoa</taxon>
        <taxon>Ecdysozoa</taxon>
        <taxon>Nematoda</taxon>
        <taxon>Chromadorea</taxon>
        <taxon>Rhabditida</taxon>
        <taxon>Rhabditina</taxon>
        <taxon>Rhabditomorpha</taxon>
        <taxon>Rhabditoidea</taxon>
        <taxon>Rhabditidae</taxon>
        <taxon>Peloderinae</taxon>
        <taxon>Caenorhabditis</taxon>
    </lineage>
</organism>
<dbReference type="OrthoDB" id="5875336at2759"/>
<dbReference type="SUPFAM" id="SSF57850">
    <property type="entry name" value="RING/U-box"/>
    <property type="match status" value="1"/>
</dbReference>
<dbReference type="AlphaFoldDB" id="G0NEH9"/>
<dbReference type="InterPro" id="IPR056711">
    <property type="entry name" value="DUF7809"/>
</dbReference>
<dbReference type="Pfam" id="PF13639">
    <property type="entry name" value="zf-RING_2"/>
    <property type="match status" value="1"/>
</dbReference>
<evidence type="ECO:0000256" key="1">
    <source>
        <dbReference type="ARBA" id="ARBA00022771"/>
    </source>
</evidence>
<dbReference type="EMBL" id="GL379873">
    <property type="protein sequence ID" value="EGT58869.1"/>
    <property type="molecule type" value="Genomic_DNA"/>
</dbReference>
<dbReference type="FunCoup" id="G0NEH9">
    <property type="interactions" value="1980"/>
</dbReference>
<dbReference type="PROSITE" id="PS50089">
    <property type="entry name" value="ZF_RING_2"/>
    <property type="match status" value="1"/>
</dbReference>
<accession>G0NEH9</accession>
<protein>
    <recommendedName>
        <fullName evidence="5">RING-type domain-containing protein</fullName>
    </recommendedName>
</protein>
<dbReference type="Proteomes" id="UP000008068">
    <property type="component" value="Unassembled WGS sequence"/>
</dbReference>
<dbReference type="GO" id="GO:0008270">
    <property type="term" value="F:zinc ion binding"/>
    <property type="evidence" value="ECO:0007669"/>
    <property type="project" value="UniProtKB-KW"/>
</dbReference>
<dbReference type="InterPro" id="IPR013083">
    <property type="entry name" value="Znf_RING/FYVE/PHD"/>
</dbReference>
<evidence type="ECO:0000256" key="3">
    <source>
        <dbReference type="PROSITE-ProRule" id="PRU00175"/>
    </source>
</evidence>